<dbReference type="OrthoDB" id="1662883at2759"/>
<dbReference type="HOGENOM" id="CLU_1636558_0_0_1"/>
<comment type="caution">
    <text evidence="1">The sequence shown here is derived from an EMBL/GenBank/DDBJ whole genome shotgun (WGS) entry which is preliminary data.</text>
</comment>
<dbReference type="STRING" id="983506.L8WMC3"/>
<protein>
    <submittedName>
        <fullName evidence="1">Uncharacterized protein</fullName>
    </submittedName>
</protein>
<dbReference type="AlphaFoldDB" id="L8WMC3"/>
<name>L8WMC3_THACA</name>
<reference evidence="1 2" key="1">
    <citation type="journal article" date="2013" name="Nat. Commun.">
        <title>The evolution and pathogenic mechanisms of the rice sheath blight pathogen.</title>
        <authorList>
            <person name="Zheng A."/>
            <person name="Lin R."/>
            <person name="Xu L."/>
            <person name="Qin P."/>
            <person name="Tang C."/>
            <person name="Ai P."/>
            <person name="Zhang D."/>
            <person name="Liu Y."/>
            <person name="Sun Z."/>
            <person name="Feng H."/>
            <person name="Wang Y."/>
            <person name="Chen Y."/>
            <person name="Liang X."/>
            <person name="Fu R."/>
            <person name="Li Q."/>
            <person name="Zhang J."/>
            <person name="Yu X."/>
            <person name="Xie Z."/>
            <person name="Ding L."/>
            <person name="Guan P."/>
            <person name="Tang J."/>
            <person name="Liang Y."/>
            <person name="Wang S."/>
            <person name="Deng Q."/>
            <person name="Li S."/>
            <person name="Zhu J."/>
            <person name="Wang L."/>
            <person name="Liu H."/>
            <person name="Li P."/>
        </authorList>
    </citation>
    <scope>NUCLEOTIDE SEQUENCE [LARGE SCALE GENOMIC DNA]</scope>
    <source>
        <strain evidence="2">AG-1 IA</strain>
    </source>
</reference>
<dbReference type="Proteomes" id="UP000011668">
    <property type="component" value="Unassembled WGS sequence"/>
</dbReference>
<evidence type="ECO:0000313" key="2">
    <source>
        <dbReference type="Proteomes" id="UP000011668"/>
    </source>
</evidence>
<sequence>MEGKMSLTTTMGVKLGPLVLGTLLKHYLERHNVTRDSKARNELLFDEAFIIVKAFMEESTKHTVEELQQFSNARIPSPPWVHCVRVLIPLECCDAAAPLLLQALGGPEAVGGSKWWQPSNETGETQKNDVNSAKIRCPPLHHLPTRLRGSTRCGLDEPVFPS</sequence>
<organism evidence="1 2">
    <name type="scientific">Thanatephorus cucumeris (strain AG1-IA)</name>
    <name type="common">Rice sheath blight fungus</name>
    <name type="synonym">Rhizoctonia solani</name>
    <dbReference type="NCBI Taxonomy" id="983506"/>
    <lineage>
        <taxon>Eukaryota</taxon>
        <taxon>Fungi</taxon>
        <taxon>Dikarya</taxon>
        <taxon>Basidiomycota</taxon>
        <taxon>Agaricomycotina</taxon>
        <taxon>Agaricomycetes</taxon>
        <taxon>Cantharellales</taxon>
        <taxon>Ceratobasidiaceae</taxon>
        <taxon>Rhizoctonia</taxon>
        <taxon>Rhizoctonia solani AG-1</taxon>
    </lineage>
</organism>
<evidence type="ECO:0000313" key="1">
    <source>
        <dbReference type="EMBL" id="ELU39110.1"/>
    </source>
</evidence>
<dbReference type="EMBL" id="AFRT01001906">
    <property type="protein sequence ID" value="ELU39110.1"/>
    <property type="molecule type" value="Genomic_DNA"/>
</dbReference>
<accession>L8WMC3</accession>
<keyword evidence="2" id="KW-1185">Reference proteome</keyword>
<gene>
    <name evidence="1" type="ORF">AG1IA_06859</name>
</gene>
<proteinExistence type="predicted"/>